<protein>
    <submittedName>
        <fullName evidence="2">Uncharacterized protein</fullName>
    </submittedName>
</protein>
<evidence type="ECO:0000313" key="2">
    <source>
        <dbReference type="EMBL" id="PGH27786.1"/>
    </source>
</evidence>
<keyword evidence="1" id="KW-0175">Coiled coil</keyword>
<feature type="coiled-coil region" evidence="1">
    <location>
        <begin position="82"/>
        <end position="109"/>
    </location>
</feature>
<dbReference type="Proteomes" id="UP000224634">
    <property type="component" value="Unassembled WGS sequence"/>
</dbReference>
<gene>
    <name evidence="2" type="ORF">AJ80_00574</name>
</gene>
<dbReference type="EMBL" id="PDNA01000004">
    <property type="protein sequence ID" value="PGH27786.1"/>
    <property type="molecule type" value="Genomic_DNA"/>
</dbReference>
<sequence length="113" mass="13561">MCFYNQKKFACGDWAWGNFAAKCNHEYRMGETCGMKLVNNTEHLQTQCKLCEKIGIKYRRRQAEMERLTRWRREGSVMIASMERSQTIIKDLEQEIKQLEYERQMKQLNIGNK</sequence>
<organism evidence="2 3">
    <name type="scientific">Polytolypa hystricis (strain UAMH7299)</name>
    <dbReference type="NCBI Taxonomy" id="1447883"/>
    <lineage>
        <taxon>Eukaryota</taxon>
        <taxon>Fungi</taxon>
        <taxon>Dikarya</taxon>
        <taxon>Ascomycota</taxon>
        <taxon>Pezizomycotina</taxon>
        <taxon>Eurotiomycetes</taxon>
        <taxon>Eurotiomycetidae</taxon>
        <taxon>Onygenales</taxon>
        <taxon>Onygenales incertae sedis</taxon>
        <taxon>Polytolypa</taxon>
    </lineage>
</organism>
<reference evidence="2 3" key="1">
    <citation type="submission" date="2017-10" db="EMBL/GenBank/DDBJ databases">
        <title>Comparative genomics in systemic dimorphic fungi from Ajellomycetaceae.</title>
        <authorList>
            <person name="Munoz J.F."/>
            <person name="Mcewen J.G."/>
            <person name="Clay O.K."/>
            <person name="Cuomo C.A."/>
        </authorList>
    </citation>
    <scope>NUCLEOTIDE SEQUENCE [LARGE SCALE GENOMIC DNA]</scope>
    <source>
        <strain evidence="2 3">UAMH7299</strain>
    </source>
</reference>
<comment type="caution">
    <text evidence="2">The sequence shown here is derived from an EMBL/GenBank/DDBJ whole genome shotgun (WGS) entry which is preliminary data.</text>
</comment>
<keyword evidence="3" id="KW-1185">Reference proteome</keyword>
<dbReference type="OrthoDB" id="5015991at2759"/>
<dbReference type="AlphaFoldDB" id="A0A2B7Z1H7"/>
<proteinExistence type="predicted"/>
<accession>A0A2B7Z1H7</accession>
<evidence type="ECO:0000256" key="1">
    <source>
        <dbReference type="SAM" id="Coils"/>
    </source>
</evidence>
<evidence type="ECO:0000313" key="3">
    <source>
        <dbReference type="Proteomes" id="UP000224634"/>
    </source>
</evidence>
<name>A0A2B7Z1H7_POLH7</name>